<reference evidence="6" key="1">
    <citation type="submission" date="2019-03" db="EMBL/GenBank/DDBJ databases">
        <authorList>
            <person name="Danneels B."/>
        </authorList>
    </citation>
    <scope>NUCLEOTIDE SEQUENCE</scope>
</reference>
<organism evidence="6">
    <name type="scientific">plant metagenome</name>
    <dbReference type="NCBI Taxonomy" id="1297885"/>
    <lineage>
        <taxon>unclassified sequences</taxon>
        <taxon>metagenomes</taxon>
        <taxon>organismal metagenomes</taxon>
    </lineage>
</organism>
<evidence type="ECO:0000256" key="2">
    <source>
        <dbReference type="ARBA" id="ARBA00023002"/>
    </source>
</evidence>
<name>A0A484P6R1_9ZZZZ</name>
<dbReference type="AlphaFoldDB" id="A0A484P6R1"/>
<evidence type="ECO:0000259" key="4">
    <source>
        <dbReference type="Pfam" id="PF00389"/>
    </source>
</evidence>
<dbReference type="PANTHER" id="PTHR42789:SF1">
    <property type="entry name" value="D-ISOMER SPECIFIC 2-HYDROXYACID DEHYDROGENASE FAMILY PROTEIN (AFU_ORTHOLOGUE AFUA_6G10090)"/>
    <property type="match status" value="1"/>
</dbReference>
<dbReference type="PROSITE" id="PS00671">
    <property type="entry name" value="D_2_HYDROXYACID_DH_3"/>
    <property type="match status" value="1"/>
</dbReference>
<evidence type="ECO:0000259" key="5">
    <source>
        <dbReference type="Pfam" id="PF02826"/>
    </source>
</evidence>
<dbReference type="InterPro" id="IPR036291">
    <property type="entry name" value="NAD(P)-bd_dom_sf"/>
</dbReference>
<accession>A0A484P6R1</accession>
<dbReference type="GO" id="GO:0004617">
    <property type="term" value="F:phosphoglycerate dehydrogenase activity"/>
    <property type="evidence" value="ECO:0007669"/>
    <property type="project" value="UniProtKB-EC"/>
</dbReference>
<dbReference type="InterPro" id="IPR006140">
    <property type="entry name" value="D-isomer_DH_NAD-bd"/>
</dbReference>
<dbReference type="PANTHER" id="PTHR42789">
    <property type="entry name" value="D-ISOMER SPECIFIC 2-HYDROXYACID DEHYDROGENASE FAMILY PROTEIN (AFU_ORTHOLOGUE AFUA_6G10090)"/>
    <property type="match status" value="1"/>
</dbReference>
<evidence type="ECO:0000256" key="3">
    <source>
        <dbReference type="ARBA" id="ARBA00023027"/>
    </source>
</evidence>
<dbReference type="GO" id="GO:0051287">
    <property type="term" value="F:NAD binding"/>
    <property type="evidence" value="ECO:0007669"/>
    <property type="project" value="InterPro"/>
</dbReference>
<dbReference type="Pfam" id="PF02826">
    <property type="entry name" value="2-Hacid_dh_C"/>
    <property type="match status" value="1"/>
</dbReference>
<protein>
    <submittedName>
        <fullName evidence="6">D-3-phosphoglycerate dehydrogenase</fullName>
        <ecNumber evidence="6">1.1.1.95</ecNumber>
    </submittedName>
</protein>
<feature type="domain" description="D-isomer specific 2-hydroxyacid dehydrogenase NAD-binding" evidence="5">
    <location>
        <begin position="148"/>
        <end position="299"/>
    </location>
</feature>
<keyword evidence="2 6" id="KW-0560">Oxidoreductase</keyword>
<dbReference type="EMBL" id="CAADHY010000015">
    <property type="protein sequence ID" value="VFR21166.1"/>
    <property type="molecule type" value="Genomic_DNA"/>
</dbReference>
<dbReference type="Pfam" id="PF00389">
    <property type="entry name" value="2-Hacid_dh"/>
    <property type="match status" value="1"/>
</dbReference>
<dbReference type="InterPro" id="IPR029753">
    <property type="entry name" value="D-isomer_DH_CS"/>
</dbReference>
<dbReference type="Gene3D" id="3.40.50.720">
    <property type="entry name" value="NAD(P)-binding Rossmann-like Domain"/>
    <property type="match status" value="2"/>
</dbReference>
<dbReference type="InterPro" id="IPR050857">
    <property type="entry name" value="D-2-hydroxyacid_DH"/>
</dbReference>
<dbReference type="SUPFAM" id="SSF51735">
    <property type="entry name" value="NAD(P)-binding Rossmann-fold domains"/>
    <property type="match status" value="1"/>
</dbReference>
<keyword evidence="3" id="KW-0520">NAD</keyword>
<gene>
    <name evidence="6" type="ORF">AMP9_3895</name>
</gene>
<evidence type="ECO:0000313" key="6">
    <source>
        <dbReference type="EMBL" id="VFR21166.1"/>
    </source>
</evidence>
<proteinExistence type="inferred from homology"/>
<dbReference type="EC" id="1.1.1.95" evidence="6"/>
<feature type="domain" description="D-isomer specific 2-hydroxyacid dehydrogenase catalytic" evidence="4">
    <location>
        <begin position="53"/>
        <end position="330"/>
    </location>
</feature>
<comment type="similarity">
    <text evidence="1">Belongs to the D-isomer specific 2-hydroxyacid dehydrogenase family.</text>
</comment>
<dbReference type="SUPFAM" id="SSF52283">
    <property type="entry name" value="Formate/glycerate dehydrogenase catalytic domain-like"/>
    <property type="match status" value="1"/>
</dbReference>
<evidence type="ECO:0000256" key="1">
    <source>
        <dbReference type="ARBA" id="ARBA00005854"/>
    </source>
</evidence>
<dbReference type="InterPro" id="IPR006139">
    <property type="entry name" value="D-isomer_2_OHA_DH_cat_dom"/>
</dbReference>
<sequence length="351" mass="36834">MPTVLIGRDAQVDALLDTLASDLASLGVDVLRGPPAAGGHALVYDADRDGLLFAQADVAVFPSRHILPRALMTRAPRLHGIVSPTIGLDGVDLPAAKAMGIIVGHGAVPENVVSMAEATVMLILMLRYQPLRSRAVLQGTLPRPASTADARWARMAQGCTIGLAGFGRIGQAVAERLRGFGCTLLVADHPSLDRAAARRLDAQVLPWPTVLAHSDILSLHANVSPGGGTLLDAQALALMKPGACLVNTARGQLVDEAALHAALREGRLAGAALDTFAIEPLPADSPLRRLDTVFLTPHLVGQTRDMYAALQAACLENVTRILAGRLPLHCKNPEAEPAWRARLAARLPAGA</sequence>